<dbReference type="OrthoDB" id="5491068at2"/>
<comment type="caution">
    <text evidence="3">The sequence shown here is derived from an EMBL/GenBank/DDBJ whole genome shotgun (WGS) entry which is preliminary data.</text>
</comment>
<evidence type="ECO:0000313" key="4">
    <source>
        <dbReference type="Proteomes" id="UP000268313"/>
    </source>
</evidence>
<dbReference type="PANTHER" id="PTHR38831:SF2">
    <property type="entry name" value="TYPE II SECRETION SYSTEM PROTEIN K"/>
    <property type="match status" value="1"/>
</dbReference>
<dbReference type="GO" id="GO:0016020">
    <property type="term" value="C:membrane"/>
    <property type="evidence" value="ECO:0007669"/>
    <property type="project" value="InterPro"/>
</dbReference>
<gene>
    <name evidence="3" type="ORF">D7X32_25340</name>
</gene>
<sequence length="481" mass="52623">MAFSYFQQASRRRGKARTAVNPAPPPSPAERKHRRSRGVALIIALVSITLLTVVATEFAYNSRVDLQLAANQRDEVRAYYMARSGLSLGRLLLRFQKQVDQTPIPNPASLLGALGGMLGGGGTAGAGGAGGAAAFQPQSLNIQLWKLARVDCHMLKGLVKSDGAQGEDGRPAETEPVQVDPNFQMEGEEGAEGGGAATQMAEQMQRRSFGGFEGCFLATISDEEEKLNVTRLNTGGAEAQATAARMMDMFSDKRFEFLWQQDDANKVRSTPQDTVIALKDWADDDTTQSTLNPKDPTNPFVAGFADEGSPYSRYEPRYDVKNARFDSLDELYRVHGVNDRFMAAFRDRLTVYPDINSKPNVNTDDPIMLGLAIMSAADPNRPDPRLTDPVFLNELISRIRAARMFSFFGMSVSDFVGVIEQAGIAVNPLIKGNVQQNRYLGDKSKTFTIKSVGEAGSVQKTLTAVIRLDDGLGKLVYYREE</sequence>
<evidence type="ECO:0000256" key="2">
    <source>
        <dbReference type="SAM" id="Phobius"/>
    </source>
</evidence>
<reference evidence="4" key="1">
    <citation type="submission" date="2018-09" db="EMBL/GenBank/DDBJ databases">
        <authorList>
            <person name="Livingstone P.G."/>
            <person name="Whitworth D.E."/>
        </authorList>
    </citation>
    <scope>NUCLEOTIDE SEQUENCE [LARGE SCALE GENOMIC DNA]</scope>
    <source>
        <strain evidence="4">CA043D</strain>
    </source>
</reference>
<feature type="transmembrane region" description="Helical" evidence="2">
    <location>
        <begin position="39"/>
        <end position="60"/>
    </location>
</feature>
<protein>
    <submittedName>
        <fullName evidence="3">General secretion pathway protein GspK</fullName>
    </submittedName>
</protein>
<proteinExistence type="predicted"/>
<keyword evidence="2" id="KW-1133">Transmembrane helix</keyword>
<dbReference type="RefSeq" id="WP_120605142.1">
    <property type="nucleotide sequence ID" value="NZ_RAWE01000105.1"/>
</dbReference>
<keyword evidence="2" id="KW-0472">Membrane</keyword>
<dbReference type="GO" id="GO:0009306">
    <property type="term" value="P:protein secretion"/>
    <property type="evidence" value="ECO:0007669"/>
    <property type="project" value="InterPro"/>
</dbReference>
<keyword evidence="4" id="KW-1185">Reference proteome</keyword>
<dbReference type="PANTHER" id="PTHR38831">
    <property type="entry name" value="TYPE II SECRETION SYSTEM PROTEIN K"/>
    <property type="match status" value="1"/>
</dbReference>
<dbReference type="Proteomes" id="UP000268313">
    <property type="component" value="Unassembled WGS sequence"/>
</dbReference>
<name>A0A3A8JXH4_9BACT</name>
<dbReference type="EMBL" id="RAWE01000105">
    <property type="protein sequence ID" value="RKG99855.1"/>
    <property type="molecule type" value="Genomic_DNA"/>
</dbReference>
<dbReference type="InterPro" id="IPR038072">
    <property type="entry name" value="GspK_central_sf"/>
</dbReference>
<dbReference type="SUPFAM" id="SSF158544">
    <property type="entry name" value="GspK insert domain-like"/>
    <property type="match status" value="1"/>
</dbReference>
<feature type="region of interest" description="Disordered" evidence="1">
    <location>
        <begin position="1"/>
        <end position="34"/>
    </location>
</feature>
<organism evidence="3 4">
    <name type="scientific">Corallococcus carmarthensis</name>
    <dbReference type="NCBI Taxonomy" id="2316728"/>
    <lineage>
        <taxon>Bacteria</taxon>
        <taxon>Pseudomonadati</taxon>
        <taxon>Myxococcota</taxon>
        <taxon>Myxococcia</taxon>
        <taxon>Myxococcales</taxon>
        <taxon>Cystobacterineae</taxon>
        <taxon>Myxococcaceae</taxon>
        <taxon>Corallococcus</taxon>
    </lineage>
</organism>
<keyword evidence="2" id="KW-0812">Transmembrane</keyword>
<dbReference type="InterPro" id="IPR005628">
    <property type="entry name" value="GspK"/>
</dbReference>
<dbReference type="AlphaFoldDB" id="A0A3A8JXH4"/>
<dbReference type="Gene3D" id="1.10.40.60">
    <property type="entry name" value="EpsJ-like"/>
    <property type="match status" value="1"/>
</dbReference>
<accession>A0A3A8JXH4</accession>
<evidence type="ECO:0000256" key="1">
    <source>
        <dbReference type="SAM" id="MobiDB-lite"/>
    </source>
</evidence>
<evidence type="ECO:0000313" key="3">
    <source>
        <dbReference type="EMBL" id="RKG99855.1"/>
    </source>
</evidence>